<dbReference type="InterPro" id="IPR051101">
    <property type="entry name" value="ZC3H12/N4BP1_RNase_Reg"/>
</dbReference>
<evidence type="ECO:0000256" key="5">
    <source>
        <dbReference type="ARBA" id="ARBA00022884"/>
    </source>
</evidence>
<dbReference type="OrthoDB" id="392925at2759"/>
<evidence type="ECO:0000256" key="6">
    <source>
        <dbReference type="ARBA" id="ARBA00023242"/>
    </source>
</evidence>
<dbReference type="GO" id="GO:0031397">
    <property type="term" value="P:negative regulation of protein ubiquitination"/>
    <property type="evidence" value="ECO:0007669"/>
    <property type="project" value="TreeGrafter"/>
</dbReference>
<dbReference type="EMBL" id="PZQS01000012">
    <property type="protein sequence ID" value="PVD21369.1"/>
    <property type="molecule type" value="Genomic_DNA"/>
</dbReference>
<evidence type="ECO:0000313" key="12">
    <source>
        <dbReference type="EMBL" id="PVD21369.1"/>
    </source>
</evidence>
<sequence>MQTFSKSIEQKTSAVIQIVSSCLLKLGGTALACTLALSRLEELHKITILDAGEAQDVGQDVIDGSALGLGLGLDVSLQKKLLQVGDSSGATEYLKAPDTVKRAILEGLIEYEEDGSDDIIDDEQLFGSDHLKGHEDCKIIKPVGVVSPTSVKTVSGSSQVFDHCLPKQVDVDFPDYSEMKNSLCSMSATDVKADDTLRKQALQMGYAPDIIEEALIDFESTNNPDLFDFLAVLEAVKIKEQNKSSNKAAILNESKTSLAAESEGILGHSMTAAVRKGKTKPVSGGTGAPKRAHVSEGKAKNTAGTSGGSQVLSHLDSCSSVIVIEDSDADDSICIVDAFPRKHSSQSDNIGGLPAEEREKMLLQQKSLKHKYQNQLSAGSSHSRTGVQTHTASSNKKRHKKKISLDTETVPRNRPEGWKKLSQESFSSVVTDKSLKMPQQASRSYYSDQQRREMAGAVQKEYTDDKEQTCVLRLYKNDTSKPDRPFIPDNQLRFIVIDGSNVAMSHGNDKVFSCKGIELCVNYFIARGHKQITAFVPEWRKYRNQQGNSQVIDIEILESLKGKGYLVFTPCRRLPGRWIASHDDRYILNLAVEEDAVVVSNDQYREFVYEKATYKHIIENRLLPYTFVKDHFMPPDDPLGRNGPTLDEFLRKAPWKSTPMQHSKKVPVIASVAPQQPQHSSVRRQQPVLPTVPGSLSLSKEKKRPPDVTESLFMALKQVFPNEDQDYKIRAVLDNHETETDLNRLTNYCMSALFL</sequence>
<comment type="subcellular location">
    <subcellularLocation>
        <location evidence="1">Nucleus</location>
        <location evidence="1">PML body</location>
    </subcellularLocation>
    <subcellularLocation>
        <location evidence="2">Nucleus</location>
        <location evidence="2">Nucleolus</location>
    </subcellularLocation>
</comment>
<keyword evidence="6" id="KW-0539">Nucleus</keyword>
<evidence type="ECO:0000259" key="10">
    <source>
        <dbReference type="Pfam" id="PF11977"/>
    </source>
</evidence>
<evidence type="ECO:0000256" key="1">
    <source>
        <dbReference type="ARBA" id="ARBA00004322"/>
    </source>
</evidence>
<feature type="domain" description="RNase NYN" evidence="10">
    <location>
        <begin position="492"/>
        <end position="648"/>
    </location>
</feature>
<dbReference type="PANTHER" id="PTHR12876">
    <property type="entry name" value="N4BP1-RELATED"/>
    <property type="match status" value="1"/>
</dbReference>
<dbReference type="Pfam" id="PF23054">
    <property type="entry name" value="UBA_N4BP1_C"/>
    <property type="match status" value="1"/>
</dbReference>
<dbReference type="InterPro" id="IPR056578">
    <property type="entry name" value="UBA_N4BP1_C"/>
</dbReference>
<dbReference type="GO" id="GO:0032435">
    <property type="term" value="P:negative regulation of proteasomal ubiquitin-dependent protein catabolic process"/>
    <property type="evidence" value="ECO:0007669"/>
    <property type="project" value="TreeGrafter"/>
</dbReference>
<dbReference type="FunFam" id="3.40.50.11980:FF:000001">
    <property type="entry name" value="ZC3H12A isoform 1"/>
    <property type="match status" value="1"/>
</dbReference>
<feature type="compositionally biased region" description="Polar residues" evidence="9">
    <location>
        <begin position="373"/>
        <end position="394"/>
    </location>
</feature>
<dbReference type="GO" id="GO:0045087">
    <property type="term" value="P:innate immune response"/>
    <property type="evidence" value="ECO:0007669"/>
    <property type="project" value="UniProtKB-KW"/>
</dbReference>
<dbReference type="PROSITE" id="PS51257">
    <property type="entry name" value="PROKAR_LIPOPROTEIN"/>
    <property type="match status" value="1"/>
</dbReference>
<keyword evidence="5" id="KW-0694">RNA-binding</keyword>
<organism evidence="12 13">
    <name type="scientific">Pomacea canaliculata</name>
    <name type="common">Golden apple snail</name>
    <dbReference type="NCBI Taxonomy" id="400727"/>
    <lineage>
        <taxon>Eukaryota</taxon>
        <taxon>Metazoa</taxon>
        <taxon>Spiralia</taxon>
        <taxon>Lophotrochozoa</taxon>
        <taxon>Mollusca</taxon>
        <taxon>Gastropoda</taxon>
        <taxon>Caenogastropoda</taxon>
        <taxon>Architaenioglossa</taxon>
        <taxon>Ampullarioidea</taxon>
        <taxon>Ampullariidae</taxon>
        <taxon>Pomacea</taxon>
    </lineage>
</organism>
<keyword evidence="4" id="KW-0391">Immunity</keyword>
<gene>
    <name evidence="12" type="ORF">C0Q70_19542</name>
</gene>
<feature type="region of interest" description="Disordered" evidence="9">
    <location>
        <begin position="270"/>
        <end position="310"/>
    </location>
</feature>
<evidence type="ECO:0000256" key="9">
    <source>
        <dbReference type="SAM" id="MobiDB-lite"/>
    </source>
</evidence>
<evidence type="ECO:0000259" key="11">
    <source>
        <dbReference type="Pfam" id="PF23054"/>
    </source>
</evidence>
<accession>A0A2T7NJM5</accession>
<evidence type="ECO:0000256" key="3">
    <source>
        <dbReference type="ARBA" id="ARBA00022588"/>
    </source>
</evidence>
<reference evidence="12 13" key="1">
    <citation type="submission" date="2018-04" db="EMBL/GenBank/DDBJ databases">
        <title>The genome of golden apple snail Pomacea canaliculata provides insight into stress tolerance and invasive adaptation.</title>
        <authorList>
            <person name="Liu C."/>
            <person name="Liu B."/>
            <person name="Ren Y."/>
            <person name="Zhang Y."/>
            <person name="Wang H."/>
            <person name="Li S."/>
            <person name="Jiang F."/>
            <person name="Yin L."/>
            <person name="Zhang G."/>
            <person name="Qian W."/>
            <person name="Fan W."/>
        </authorList>
    </citation>
    <scope>NUCLEOTIDE SEQUENCE [LARGE SCALE GENOMIC DNA]</scope>
    <source>
        <strain evidence="12">SZHN2017</strain>
        <tissue evidence="12">Muscle</tissue>
    </source>
</reference>
<protein>
    <recommendedName>
        <fullName evidence="8">NEDD4-binding protein 1</fullName>
    </recommendedName>
</protein>
<dbReference type="Gene3D" id="3.40.50.11980">
    <property type="match status" value="1"/>
</dbReference>
<feature type="region of interest" description="Disordered" evidence="9">
    <location>
        <begin position="673"/>
        <end position="704"/>
    </location>
</feature>
<comment type="similarity">
    <text evidence="7">Belongs to the N4BP1 family.</text>
</comment>
<dbReference type="CDD" id="cd18719">
    <property type="entry name" value="PIN_Zc3h12a-N4BP1-like"/>
    <property type="match status" value="1"/>
</dbReference>
<feature type="region of interest" description="Disordered" evidence="9">
    <location>
        <begin position="368"/>
        <end position="424"/>
    </location>
</feature>
<evidence type="ECO:0000256" key="8">
    <source>
        <dbReference type="ARBA" id="ARBA00039336"/>
    </source>
</evidence>
<dbReference type="AlphaFoldDB" id="A0A2T7NJM5"/>
<keyword evidence="3" id="KW-0399">Innate immunity</keyword>
<comment type="caution">
    <text evidence="12">The sequence shown here is derived from an EMBL/GenBank/DDBJ whole genome shotgun (WGS) entry which is preliminary data.</text>
</comment>
<evidence type="ECO:0000313" key="13">
    <source>
        <dbReference type="Proteomes" id="UP000245119"/>
    </source>
</evidence>
<feature type="compositionally biased region" description="Polar residues" evidence="9">
    <location>
        <begin position="673"/>
        <end position="684"/>
    </location>
</feature>
<dbReference type="GO" id="GO:0003723">
    <property type="term" value="F:RNA binding"/>
    <property type="evidence" value="ECO:0007669"/>
    <property type="project" value="UniProtKB-KW"/>
</dbReference>
<dbReference type="GO" id="GO:0016605">
    <property type="term" value="C:PML body"/>
    <property type="evidence" value="ECO:0007669"/>
    <property type="project" value="UniProtKB-SubCell"/>
</dbReference>
<dbReference type="PANTHER" id="PTHR12876:SF26">
    <property type="entry name" value="NEDD4-BINDING PROTEIN 1"/>
    <property type="match status" value="1"/>
</dbReference>
<feature type="compositionally biased region" description="Basic and acidic residues" evidence="9">
    <location>
        <begin position="403"/>
        <end position="422"/>
    </location>
</feature>
<dbReference type="Proteomes" id="UP000245119">
    <property type="component" value="Linkage Group LG12"/>
</dbReference>
<keyword evidence="13" id="KW-1185">Reference proteome</keyword>
<evidence type="ECO:0000256" key="7">
    <source>
        <dbReference type="ARBA" id="ARBA00038274"/>
    </source>
</evidence>
<dbReference type="InterPro" id="IPR021869">
    <property type="entry name" value="RNase_Zc3h12_NYN"/>
</dbReference>
<proteinExistence type="inferred from homology"/>
<name>A0A2T7NJM5_POMCA</name>
<dbReference type="Pfam" id="PF11977">
    <property type="entry name" value="RNase_Zc3h12a"/>
    <property type="match status" value="1"/>
</dbReference>
<evidence type="ECO:0000256" key="4">
    <source>
        <dbReference type="ARBA" id="ARBA00022859"/>
    </source>
</evidence>
<feature type="domain" description="N4BP1 C-terminal UBA" evidence="11">
    <location>
        <begin position="704"/>
        <end position="751"/>
    </location>
</feature>
<dbReference type="STRING" id="400727.A0A2T7NJM5"/>
<evidence type="ECO:0000256" key="2">
    <source>
        <dbReference type="ARBA" id="ARBA00004604"/>
    </source>
</evidence>
<dbReference type="GO" id="GO:0005730">
    <property type="term" value="C:nucleolus"/>
    <property type="evidence" value="ECO:0007669"/>
    <property type="project" value="UniProtKB-SubCell"/>
</dbReference>